<organism evidence="11 12">
    <name type="scientific">Frondihabitans cladoniiphilus</name>
    <dbReference type="NCBI Taxonomy" id="715785"/>
    <lineage>
        <taxon>Bacteria</taxon>
        <taxon>Bacillati</taxon>
        <taxon>Actinomycetota</taxon>
        <taxon>Actinomycetes</taxon>
        <taxon>Micrococcales</taxon>
        <taxon>Microbacteriaceae</taxon>
        <taxon>Frondihabitans</taxon>
    </lineage>
</organism>
<sequence length="420" mass="42286">MPRLRALWAFGVATALVFAASVVLVPASSASADSIRSREYWLSDYGIQQAWNTTEGQGVTVAVIDTGVDGDVPELQGAVVGGTDFSGQGSSNGQTPVGTDSSHGTLVGSMLAGRGTSADGGVIGVAPRANLLSISVGFGQNATDADGQIAEAVVWAVDHGAKVINMSLTRNTLDWPVSWDTAFQYAMDHGVVVVAAAGNRGSGTDEVGAPATMPGVLAVAGVDKTGSASYDASSQGITIGVSAPSEDLVGAAPGGQYLLWQGTSGATPIVAGVAALVFAAHPGISADDVINRILTTAVPKGSPTPGPIYGHGLVDAAAAVTADVPSVSTNPLGSLADWVRLHRRAAATAQPTASPDPVAPVTALPTTGVANRAVDAGQPLTAARVRSTVVPVAVYAVFGIAFLAVVIGAVRHFSRLRRRR</sequence>
<dbReference type="PROSITE" id="PS00138">
    <property type="entry name" value="SUBTILASE_SER"/>
    <property type="match status" value="1"/>
</dbReference>
<dbReference type="Pfam" id="PF00082">
    <property type="entry name" value="Peptidase_S8"/>
    <property type="match status" value="1"/>
</dbReference>
<evidence type="ECO:0000256" key="7">
    <source>
        <dbReference type="SAM" id="MobiDB-lite"/>
    </source>
</evidence>
<dbReference type="InterPro" id="IPR050131">
    <property type="entry name" value="Peptidase_S8_subtilisin-like"/>
</dbReference>
<dbReference type="Gene3D" id="3.40.50.200">
    <property type="entry name" value="Peptidase S8/S53 domain"/>
    <property type="match status" value="1"/>
</dbReference>
<keyword evidence="3 5" id="KW-0378">Hydrolase</keyword>
<keyword evidence="2 5" id="KW-0645">Protease</keyword>
<dbReference type="PROSITE" id="PS00136">
    <property type="entry name" value="SUBTILASE_ASP"/>
    <property type="match status" value="1"/>
</dbReference>
<evidence type="ECO:0000256" key="1">
    <source>
        <dbReference type="ARBA" id="ARBA00011073"/>
    </source>
</evidence>
<feature type="transmembrane region" description="Helical" evidence="8">
    <location>
        <begin position="389"/>
        <end position="410"/>
    </location>
</feature>
<evidence type="ECO:0000256" key="5">
    <source>
        <dbReference type="PROSITE-ProRule" id="PRU01240"/>
    </source>
</evidence>
<name>A0ABP8VT93_9MICO</name>
<feature type="signal peptide" evidence="9">
    <location>
        <begin position="1"/>
        <end position="19"/>
    </location>
</feature>
<evidence type="ECO:0000313" key="12">
    <source>
        <dbReference type="Proteomes" id="UP001501295"/>
    </source>
</evidence>
<protein>
    <recommendedName>
        <fullName evidence="10">Peptidase S8/S53 domain-containing protein</fullName>
    </recommendedName>
</protein>
<dbReference type="RefSeq" id="WP_345374769.1">
    <property type="nucleotide sequence ID" value="NZ_BAABLM010000002.1"/>
</dbReference>
<dbReference type="PANTHER" id="PTHR43806">
    <property type="entry name" value="PEPTIDASE S8"/>
    <property type="match status" value="1"/>
</dbReference>
<dbReference type="InterPro" id="IPR023827">
    <property type="entry name" value="Peptidase_S8_Asp-AS"/>
</dbReference>
<feature type="active site" description="Charge relay system" evidence="5">
    <location>
        <position position="103"/>
    </location>
</feature>
<comment type="similarity">
    <text evidence="1 5 6">Belongs to the peptidase S8 family.</text>
</comment>
<proteinExistence type="inferred from homology"/>
<comment type="caution">
    <text evidence="11">The sequence shown here is derived from an EMBL/GenBank/DDBJ whole genome shotgun (WGS) entry which is preliminary data.</text>
</comment>
<evidence type="ECO:0000256" key="6">
    <source>
        <dbReference type="RuleBase" id="RU003355"/>
    </source>
</evidence>
<dbReference type="PRINTS" id="PR00723">
    <property type="entry name" value="SUBTILISIN"/>
</dbReference>
<feature type="region of interest" description="Disordered" evidence="7">
    <location>
        <begin position="79"/>
        <end position="104"/>
    </location>
</feature>
<evidence type="ECO:0000256" key="8">
    <source>
        <dbReference type="SAM" id="Phobius"/>
    </source>
</evidence>
<evidence type="ECO:0000256" key="4">
    <source>
        <dbReference type="ARBA" id="ARBA00022825"/>
    </source>
</evidence>
<keyword evidence="8" id="KW-1133">Transmembrane helix</keyword>
<reference evidence="12" key="1">
    <citation type="journal article" date="2019" name="Int. J. Syst. Evol. Microbiol.">
        <title>The Global Catalogue of Microorganisms (GCM) 10K type strain sequencing project: providing services to taxonomists for standard genome sequencing and annotation.</title>
        <authorList>
            <consortium name="The Broad Institute Genomics Platform"/>
            <consortium name="The Broad Institute Genome Sequencing Center for Infectious Disease"/>
            <person name="Wu L."/>
            <person name="Ma J."/>
        </authorList>
    </citation>
    <scope>NUCLEOTIDE SEQUENCE [LARGE SCALE GENOMIC DNA]</scope>
    <source>
        <strain evidence="12">JCM 18956</strain>
    </source>
</reference>
<dbReference type="PROSITE" id="PS51892">
    <property type="entry name" value="SUBTILASE"/>
    <property type="match status" value="1"/>
</dbReference>
<keyword evidence="4 5" id="KW-0720">Serine protease</keyword>
<dbReference type="InterPro" id="IPR000209">
    <property type="entry name" value="Peptidase_S8/S53_dom"/>
</dbReference>
<feature type="chain" id="PRO_5045636442" description="Peptidase S8/S53 domain-containing protein" evidence="9">
    <location>
        <begin position="20"/>
        <end position="420"/>
    </location>
</feature>
<dbReference type="Proteomes" id="UP001501295">
    <property type="component" value="Unassembled WGS sequence"/>
</dbReference>
<evidence type="ECO:0000313" key="11">
    <source>
        <dbReference type="EMBL" id="GAA4671405.1"/>
    </source>
</evidence>
<keyword evidence="12" id="KW-1185">Reference proteome</keyword>
<dbReference type="SUPFAM" id="SSF52743">
    <property type="entry name" value="Subtilisin-like"/>
    <property type="match status" value="1"/>
</dbReference>
<dbReference type="PANTHER" id="PTHR43806:SF11">
    <property type="entry name" value="CEREVISIN-RELATED"/>
    <property type="match status" value="1"/>
</dbReference>
<keyword evidence="8" id="KW-0472">Membrane</keyword>
<dbReference type="InterPro" id="IPR015500">
    <property type="entry name" value="Peptidase_S8_subtilisin-rel"/>
</dbReference>
<feature type="domain" description="Peptidase S8/S53" evidence="10">
    <location>
        <begin position="56"/>
        <end position="312"/>
    </location>
</feature>
<gene>
    <name evidence="11" type="ORF">GCM10025780_13970</name>
</gene>
<dbReference type="InterPro" id="IPR022398">
    <property type="entry name" value="Peptidase_S8_His-AS"/>
</dbReference>
<evidence type="ECO:0000256" key="9">
    <source>
        <dbReference type="SAM" id="SignalP"/>
    </source>
</evidence>
<feature type="active site" description="Charge relay system" evidence="5">
    <location>
        <position position="264"/>
    </location>
</feature>
<evidence type="ECO:0000259" key="10">
    <source>
        <dbReference type="Pfam" id="PF00082"/>
    </source>
</evidence>
<dbReference type="InterPro" id="IPR023828">
    <property type="entry name" value="Peptidase_S8_Ser-AS"/>
</dbReference>
<feature type="compositionally biased region" description="Polar residues" evidence="7">
    <location>
        <begin position="85"/>
        <end position="104"/>
    </location>
</feature>
<keyword evidence="9" id="KW-0732">Signal</keyword>
<dbReference type="PROSITE" id="PS00137">
    <property type="entry name" value="SUBTILASE_HIS"/>
    <property type="match status" value="1"/>
</dbReference>
<dbReference type="InterPro" id="IPR036852">
    <property type="entry name" value="Peptidase_S8/S53_dom_sf"/>
</dbReference>
<evidence type="ECO:0000256" key="3">
    <source>
        <dbReference type="ARBA" id="ARBA00022801"/>
    </source>
</evidence>
<accession>A0ABP8VT93</accession>
<evidence type="ECO:0000256" key="2">
    <source>
        <dbReference type="ARBA" id="ARBA00022670"/>
    </source>
</evidence>
<dbReference type="EMBL" id="BAABLM010000002">
    <property type="protein sequence ID" value="GAA4671405.1"/>
    <property type="molecule type" value="Genomic_DNA"/>
</dbReference>
<keyword evidence="8" id="KW-0812">Transmembrane</keyword>
<feature type="active site" description="Charge relay system" evidence="5">
    <location>
        <position position="65"/>
    </location>
</feature>